<dbReference type="AlphaFoldDB" id="S7U6X2"/>
<reference evidence="1 2" key="1">
    <citation type="journal article" date="2013" name="Genome Announc.">
        <title>Draft genome sequences for three mercury-methylating, sulfate-reducing bacteria.</title>
        <authorList>
            <person name="Brown S.D."/>
            <person name="Hurt R.A.Jr."/>
            <person name="Gilmour C.C."/>
            <person name="Elias D.A."/>
        </authorList>
    </citation>
    <scope>NUCLEOTIDE SEQUENCE [LARGE SCALE GENOMIC DNA]</scope>
    <source>
        <strain evidence="1 2">DSM 2059</strain>
    </source>
</reference>
<dbReference type="eggNOG" id="COG0270">
    <property type="taxonomic scope" value="Bacteria"/>
</dbReference>
<keyword evidence="2" id="KW-1185">Reference proteome</keyword>
<gene>
    <name evidence="1" type="ORF">dsmv_3742</name>
</gene>
<evidence type="ECO:0000313" key="2">
    <source>
        <dbReference type="Proteomes" id="UP000014977"/>
    </source>
</evidence>
<protein>
    <recommendedName>
        <fullName evidence="3">DNA methylase</fullName>
    </recommendedName>
</protein>
<dbReference type="PATRIC" id="fig|1121405.3.peg.222"/>
<accession>S7U6X2</accession>
<dbReference type="STRING" id="897.B2D07_02325"/>
<organism evidence="1 2">
    <name type="scientific">Desulfococcus multivorans DSM 2059</name>
    <dbReference type="NCBI Taxonomy" id="1121405"/>
    <lineage>
        <taxon>Bacteria</taxon>
        <taxon>Pseudomonadati</taxon>
        <taxon>Thermodesulfobacteriota</taxon>
        <taxon>Desulfobacteria</taxon>
        <taxon>Desulfobacterales</taxon>
        <taxon>Desulfococcaceae</taxon>
        <taxon>Desulfococcus</taxon>
    </lineage>
</organism>
<name>S7U6X2_DESML</name>
<dbReference type="OrthoDB" id="5422966at2"/>
<comment type="caution">
    <text evidence="1">The sequence shown here is derived from an EMBL/GenBank/DDBJ whole genome shotgun (WGS) entry which is preliminary data.</text>
</comment>
<dbReference type="Proteomes" id="UP000014977">
    <property type="component" value="Unassembled WGS sequence"/>
</dbReference>
<sequence length="188" mass="21885">MTADRLSELEAIIDRNRRSFYVIGKALYEIRENRLYRLLGFKTFEAYVKDRWSMGKSHAHRFIEAYRVIENLSPIGDILPENESQVRPLVPLTPLEQRNIWRQFLASGMALTAKNICRLVSDAGRTADPANRTSIISDDYRQAVMAMLEQVRLAQNDQWQSTSRQAALLWNRVIRDKILYKISKSEKP</sequence>
<dbReference type="RefSeq" id="WP_020875349.1">
    <property type="nucleotide sequence ID" value="NZ_ATHJ01000012.1"/>
</dbReference>
<evidence type="ECO:0000313" key="1">
    <source>
        <dbReference type="EMBL" id="EPR44860.1"/>
    </source>
</evidence>
<proteinExistence type="predicted"/>
<evidence type="ECO:0008006" key="3">
    <source>
        <dbReference type="Google" id="ProtNLM"/>
    </source>
</evidence>
<dbReference type="EMBL" id="ATHJ01000012">
    <property type="protein sequence ID" value="EPR44860.1"/>
    <property type="molecule type" value="Genomic_DNA"/>
</dbReference>